<proteinExistence type="predicted"/>
<evidence type="ECO:0000313" key="2">
    <source>
        <dbReference type="EMBL" id="MEN3747821.1"/>
    </source>
</evidence>
<keyword evidence="1" id="KW-0812">Transmembrane</keyword>
<gene>
    <name evidence="2" type="ORF">TPR58_11640</name>
</gene>
<feature type="transmembrane region" description="Helical" evidence="1">
    <location>
        <begin position="16"/>
        <end position="34"/>
    </location>
</feature>
<sequence length="133" mass="13567">MADNDSLGARTPLLEWVAAAIGLLLTLAIFGVLAREAMTGEPDEVPVIEVAMKRVTPAGSGFVVEFEARNISRGSAAAVVVEGALNKGNGAGQTSSATIDYIPGNGTAEGGLYFSSDPRSGSVALRALGYQTP</sequence>
<dbReference type="EMBL" id="JBDIZK010000006">
    <property type="protein sequence ID" value="MEN3747821.1"/>
    <property type="molecule type" value="Genomic_DNA"/>
</dbReference>
<keyword evidence="1" id="KW-0472">Membrane</keyword>
<comment type="caution">
    <text evidence="2">The sequence shown here is derived from an EMBL/GenBank/DDBJ whole genome shotgun (WGS) entry which is preliminary data.</text>
</comment>
<reference evidence="2 3" key="1">
    <citation type="submission" date="2024-05" db="EMBL/GenBank/DDBJ databases">
        <title>Sphingomonas sp. HF-S3 16S ribosomal RNA gene Genome sequencing and assembly.</title>
        <authorList>
            <person name="Lee H."/>
        </authorList>
    </citation>
    <scope>NUCLEOTIDE SEQUENCE [LARGE SCALE GENOMIC DNA]</scope>
    <source>
        <strain evidence="2 3">HF-S3</strain>
    </source>
</reference>
<organism evidence="2 3">
    <name type="scientific">Sphingomonas rustica</name>
    <dbReference type="NCBI Taxonomy" id="3103142"/>
    <lineage>
        <taxon>Bacteria</taxon>
        <taxon>Pseudomonadati</taxon>
        <taxon>Pseudomonadota</taxon>
        <taxon>Alphaproteobacteria</taxon>
        <taxon>Sphingomonadales</taxon>
        <taxon>Sphingomonadaceae</taxon>
        <taxon>Sphingomonas</taxon>
    </lineage>
</organism>
<protein>
    <recommendedName>
        <fullName evidence="4">TIGR02588 family protein</fullName>
    </recommendedName>
</protein>
<evidence type="ECO:0000313" key="3">
    <source>
        <dbReference type="Proteomes" id="UP001427805"/>
    </source>
</evidence>
<keyword evidence="3" id="KW-1185">Reference proteome</keyword>
<name>A0ABV0BB71_9SPHN</name>
<dbReference type="Proteomes" id="UP001427805">
    <property type="component" value="Unassembled WGS sequence"/>
</dbReference>
<accession>A0ABV0BB71</accession>
<evidence type="ECO:0008006" key="4">
    <source>
        <dbReference type="Google" id="ProtNLM"/>
    </source>
</evidence>
<evidence type="ECO:0000256" key="1">
    <source>
        <dbReference type="SAM" id="Phobius"/>
    </source>
</evidence>
<keyword evidence="1" id="KW-1133">Transmembrane helix</keyword>
<dbReference type="RefSeq" id="WP_346246830.1">
    <property type="nucleotide sequence ID" value="NZ_JBDIZK010000006.1"/>
</dbReference>